<evidence type="ECO:0000256" key="2">
    <source>
        <dbReference type="ARBA" id="ARBA00022729"/>
    </source>
</evidence>
<dbReference type="EMBL" id="BSEL01000004">
    <property type="protein sequence ID" value="GLJ67658.1"/>
    <property type="molecule type" value="Genomic_DNA"/>
</dbReference>
<gene>
    <name evidence="4" type="ORF">GCM10017579_16940</name>
</gene>
<dbReference type="PANTHER" id="PTHR34216">
    <property type="match status" value="1"/>
</dbReference>
<organism evidence="4 5">
    <name type="scientific">Nocardioides luteus</name>
    <dbReference type="NCBI Taxonomy" id="1844"/>
    <lineage>
        <taxon>Bacteria</taxon>
        <taxon>Bacillati</taxon>
        <taxon>Actinomycetota</taxon>
        <taxon>Actinomycetes</taxon>
        <taxon>Propionibacteriales</taxon>
        <taxon>Nocardioidaceae</taxon>
        <taxon>Nocardioides</taxon>
    </lineage>
</organism>
<dbReference type="InterPro" id="IPR002509">
    <property type="entry name" value="NODB_dom"/>
</dbReference>
<evidence type="ECO:0000313" key="4">
    <source>
        <dbReference type="EMBL" id="GLJ67658.1"/>
    </source>
</evidence>
<dbReference type="PANTHER" id="PTHR34216:SF3">
    <property type="entry name" value="POLY-BETA-1,6-N-ACETYL-D-GLUCOSAMINE N-DEACETYLASE"/>
    <property type="match status" value="1"/>
</dbReference>
<keyword evidence="2" id="KW-0732">Signal</keyword>
<reference evidence="4" key="1">
    <citation type="journal article" date="2014" name="Int. J. Syst. Evol. Microbiol.">
        <title>Complete genome of a new Firmicutes species belonging to the dominant human colonic microbiota ('Ruminococcus bicirculans') reveals two chromosomes and a selective capacity to utilize plant glucans.</title>
        <authorList>
            <consortium name="NISC Comparative Sequencing Program"/>
            <person name="Wegmann U."/>
            <person name="Louis P."/>
            <person name="Goesmann A."/>
            <person name="Henrissat B."/>
            <person name="Duncan S.H."/>
            <person name="Flint H.J."/>
        </authorList>
    </citation>
    <scope>NUCLEOTIDE SEQUENCE</scope>
    <source>
        <strain evidence="4">VKM Ac-1246</strain>
    </source>
</reference>
<dbReference type="RefSeq" id="WP_189117672.1">
    <property type="nucleotide sequence ID" value="NZ_BMRK01000004.1"/>
</dbReference>
<dbReference type="Pfam" id="PF01522">
    <property type="entry name" value="Polysacc_deac_1"/>
    <property type="match status" value="1"/>
</dbReference>
<dbReference type="Proteomes" id="UP001142292">
    <property type="component" value="Unassembled WGS sequence"/>
</dbReference>
<dbReference type="PROSITE" id="PS51677">
    <property type="entry name" value="NODB"/>
    <property type="match status" value="1"/>
</dbReference>
<name>A0ABQ5SVU0_9ACTN</name>
<accession>A0ABQ5SVU0</accession>
<dbReference type="CDD" id="cd10918">
    <property type="entry name" value="CE4_NodB_like_5s_6s"/>
    <property type="match status" value="1"/>
</dbReference>
<comment type="caution">
    <text evidence="4">The sequence shown here is derived from an EMBL/GenBank/DDBJ whole genome shotgun (WGS) entry which is preliminary data.</text>
</comment>
<evidence type="ECO:0000259" key="3">
    <source>
        <dbReference type="PROSITE" id="PS51677"/>
    </source>
</evidence>
<evidence type="ECO:0000313" key="5">
    <source>
        <dbReference type="Proteomes" id="UP001142292"/>
    </source>
</evidence>
<dbReference type="InterPro" id="IPR011330">
    <property type="entry name" value="Glyco_hydro/deAcase_b/a-brl"/>
</dbReference>
<dbReference type="Gene3D" id="3.20.20.370">
    <property type="entry name" value="Glycoside hydrolase/deacetylase"/>
    <property type="match status" value="1"/>
</dbReference>
<dbReference type="GO" id="GO:0016740">
    <property type="term" value="F:transferase activity"/>
    <property type="evidence" value="ECO:0007669"/>
    <property type="project" value="UniProtKB-KW"/>
</dbReference>
<protein>
    <submittedName>
        <fullName evidence="4">Glycosyl transferase</fullName>
    </submittedName>
</protein>
<proteinExistence type="predicted"/>
<evidence type="ECO:0000256" key="1">
    <source>
        <dbReference type="ARBA" id="ARBA00004613"/>
    </source>
</evidence>
<dbReference type="InterPro" id="IPR051398">
    <property type="entry name" value="Polysacch_Deacetylase"/>
</dbReference>
<comment type="subcellular location">
    <subcellularLocation>
        <location evidence="1">Secreted</location>
    </subcellularLocation>
</comment>
<keyword evidence="4" id="KW-0808">Transferase</keyword>
<sequence length="218" mass="23834">MNLTNLCFHGIGEPERYLEPGEARYWVSRDAYESILDLVVGRPEVRISFDDGNRSDIAIGLPGLLERGLTATFFVLAGRFGKPGSLGRDDVAHLRAAGMGIGTHGMDHISWRGLTPSGVRRELMEARAQIASAAGTVVEEAALPRGQYDRTTLRHLRALGYRAVHTSDRTHAAPGAWLQPRFSVTATDDAASVSTLLIPQPLTKRVERRAAGLVKRLR</sequence>
<reference evidence="4" key="2">
    <citation type="submission" date="2023-01" db="EMBL/GenBank/DDBJ databases">
        <authorList>
            <person name="Sun Q."/>
            <person name="Evtushenko L."/>
        </authorList>
    </citation>
    <scope>NUCLEOTIDE SEQUENCE</scope>
    <source>
        <strain evidence="4">VKM Ac-1246</strain>
    </source>
</reference>
<dbReference type="SUPFAM" id="SSF88713">
    <property type="entry name" value="Glycoside hydrolase/deacetylase"/>
    <property type="match status" value="1"/>
</dbReference>
<feature type="domain" description="NodB homology" evidence="3">
    <location>
        <begin position="43"/>
        <end position="218"/>
    </location>
</feature>
<keyword evidence="5" id="KW-1185">Reference proteome</keyword>